<sequence length="61" mass="6520">MKIKDLDYIEANYNSAQVVGGLIVNIYSIRVNQIASSRGSAISYGGDTSVAATSFNITKFS</sequence>
<organism evidence="1 2">
    <name type="scientific">Stanieria cyanosphaera (strain ATCC 29371 / PCC 7437)</name>
    <dbReference type="NCBI Taxonomy" id="111780"/>
    <lineage>
        <taxon>Bacteria</taxon>
        <taxon>Bacillati</taxon>
        <taxon>Cyanobacteriota</taxon>
        <taxon>Cyanophyceae</taxon>
        <taxon>Pleurocapsales</taxon>
        <taxon>Dermocarpellaceae</taxon>
        <taxon>Stanieria</taxon>
    </lineage>
</organism>
<dbReference type="KEGG" id="scs:Sta7437_0837"/>
<name>K9XP85_STAC7</name>
<protein>
    <submittedName>
        <fullName evidence="1">Uncharacterized protein</fullName>
    </submittedName>
</protein>
<keyword evidence="2" id="KW-1185">Reference proteome</keyword>
<proteinExistence type="predicted"/>
<dbReference type="AlphaFoldDB" id="K9XP85"/>
<dbReference type="Proteomes" id="UP000010473">
    <property type="component" value="Chromosome"/>
</dbReference>
<evidence type="ECO:0000313" key="1">
    <source>
        <dbReference type="EMBL" id="AFZ34425.1"/>
    </source>
</evidence>
<evidence type="ECO:0000313" key="2">
    <source>
        <dbReference type="Proteomes" id="UP000010473"/>
    </source>
</evidence>
<gene>
    <name evidence="1" type="ordered locus">Sta7437_0837</name>
</gene>
<dbReference type="RefSeq" id="WP_015192098.1">
    <property type="nucleotide sequence ID" value="NC_019748.1"/>
</dbReference>
<dbReference type="EMBL" id="CP003653">
    <property type="protein sequence ID" value="AFZ34425.1"/>
    <property type="molecule type" value="Genomic_DNA"/>
</dbReference>
<reference evidence="2" key="1">
    <citation type="journal article" date="2013" name="Proc. Natl. Acad. Sci. U.S.A.">
        <title>Improving the coverage of the cyanobacterial phylum using diversity-driven genome sequencing.</title>
        <authorList>
            <person name="Shih P.M."/>
            <person name="Wu D."/>
            <person name="Latifi A."/>
            <person name="Axen S.D."/>
            <person name="Fewer D.P."/>
            <person name="Talla E."/>
            <person name="Calteau A."/>
            <person name="Cai F."/>
            <person name="Tandeau de Marsac N."/>
            <person name="Rippka R."/>
            <person name="Herdman M."/>
            <person name="Sivonen K."/>
            <person name="Coursin T."/>
            <person name="Laurent T."/>
            <person name="Goodwin L."/>
            <person name="Nolan M."/>
            <person name="Davenport K.W."/>
            <person name="Han C.S."/>
            <person name="Rubin E.M."/>
            <person name="Eisen J.A."/>
            <person name="Woyke T."/>
            <person name="Gugger M."/>
            <person name="Kerfeld C.A."/>
        </authorList>
    </citation>
    <scope>NUCLEOTIDE SEQUENCE [LARGE SCALE GENOMIC DNA]</scope>
    <source>
        <strain evidence="2">ATCC 29371 / PCC 7437</strain>
    </source>
</reference>
<accession>K9XP85</accession>
<dbReference type="HOGENOM" id="CLU_2920531_0_0_3"/>